<name>A0A931C7N5_9ACTN</name>
<reference evidence="1" key="1">
    <citation type="submission" date="2020-11" db="EMBL/GenBank/DDBJ databases">
        <title>Isolation and identification of active actinomycetes.</title>
        <authorList>
            <person name="Sun X."/>
        </authorList>
    </citation>
    <scope>NUCLEOTIDE SEQUENCE</scope>
    <source>
        <strain evidence="1">NEAU-A11</strain>
    </source>
</reference>
<protein>
    <recommendedName>
        <fullName evidence="3">Phosphatidic acid phosphatase type 2/haloperoxidase domain-containing protein</fullName>
    </recommendedName>
</protein>
<evidence type="ECO:0000313" key="1">
    <source>
        <dbReference type="EMBL" id="MBG0562222.1"/>
    </source>
</evidence>
<gene>
    <name evidence="1" type="ORF">I4J89_12175</name>
</gene>
<accession>A0A931C7N5</accession>
<dbReference type="EMBL" id="JADQTO010000005">
    <property type="protein sequence ID" value="MBG0562222.1"/>
    <property type="molecule type" value="Genomic_DNA"/>
</dbReference>
<dbReference type="AlphaFoldDB" id="A0A931C7N5"/>
<organism evidence="1 2">
    <name type="scientific">Actinoplanes aureus</name>
    <dbReference type="NCBI Taxonomy" id="2792083"/>
    <lineage>
        <taxon>Bacteria</taxon>
        <taxon>Bacillati</taxon>
        <taxon>Actinomycetota</taxon>
        <taxon>Actinomycetes</taxon>
        <taxon>Micromonosporales</taxon>
        <taxon>Micromonosporaceae</taxon>
        <taxon>Actinoplanes</taxon>
    </lineage>
</organism>
<evidence type="ECO:0008006" key="3">
    <source>
        <dbReference type="Google" id="ProtNLM"/>
    </source>
</evidence>
<keyword evidence="2" id="KW-1185">Reference proteome</keyword>
<proteinExistence type="predicted"/>
<dbReference type="Proteomes" id="UP000598146">
    <property type="component" value="Unassembled WGS sequence"/>
</dbReference>
<dbReference type="InterPro" id="IPR036938">
    <property type="entry name" value="PAP2/HPO_sf"/>
</dbReference>
<dbReference type="RefSeq" id="WP_196414025.1">
    <property type="nucleotide sequence ID" value="NZ_JADQTO010000005.1"/>
</dbReference>
<dbReference type="SUPFAM" id="SSF48317">
    <property type="entry name" value="Acid phosphatase/Vanadium-dependent haloperoxidase"/>
    <property type="match status" value="1"/>
</dbReference>
<sequence length="73" mass="8200">MRTFFGRDRVPFSAYSVASGTTRHFAGFSQAVDEVVDARVWGGIHFRTASAQGRELGEAVNAWSTARHFRPRR</sequence>
<comment type="caution">
    <text evidence="1">The sequence shown here is derived from an EMBL/GenBank/DDBJ whole genome shotgun (WGS) entry which is preliminary data.</text>
</comment>
<evidence type="ECO:0000313" key="2">
    <source>
        <dbReference type="Proteomes" id="UP000598146"/>
    </source>
</evidence>
<dbReference type="Gene3D" id="1.10.606.20">
    <property type="match status" value="1"/>
</dbReference>